<organism evidence="8 9">
    <name type="scientific">Ruania alba</name>
    <dbReference type="NCBI Taxonomy" id="648782"/>
    <lineage>
        <taxon>Bacteria</taxon>
        <taxon>Bacillati</taxon>
        <taxon>Actinomycetota</taxon>
        <taxon>Actinomycetes</taxon>
        <taxon>Micrococcales</taxon>
        <taxon>Ruaniaceae</taxon>
        <taxon>Ruania</taxon>
    </lineage>
</organism>
<dbReference type="GO" id="GO:0005886">
    <property type="term" value="C:plasma membrane"/>
    <property type="evidence" value="ECO:0007669"/>
    <property type="project" value="UniProtKB-SubCell"/>
</dbReference>
<sequence>MGPTRALTRALGGNGVLLMAILVAALNLRTPLTALPPVVSEVSVELQLTAATAGLLTGIPVLCFALTTPAAAALLGRISLRSGVLLALLLVLAGTCLRSVDLGGLAVAGAFAGTVLIGLGITTANVAVPMITQRTFPTRVSTVTGIYTAVINTGTMVSTALTAPLAHLIGWRWALASWAVLGVLAVAWWWLAVPTEGGRRGHPLPQEGSRPARAAGSGEVRDAVGGRSVLREKYTWALCVMFGMQASSYYGLTAWLPLILADLAEVPVSASGAAASLFQGFAVLGSLGASVGIRYAGLRPSFIAIACGWLSLPLALLVAPGVWMVGVSLAGAAQGANFVLVFTLISRRFASVHRARKASATVQSVGYSLAAVAPTMVGGVHTLTGGWQVPVAIVAGALVIMTVLGVLLTGSRTPRA</sequence>
<feature type="transmembrane region" description="Helical" evidence="6">
    <location>
        <begin position="7"/>
        <end position="28"/>
    </location>
</feature>
<dbReference type="InterPro" id="IPR011701">
    <property type="entry name" value="MFS"/>
</dbReference>
<dbReference type="OrthoDB" id="5317164at2"/>
<evidence type="ECO:0000256" key="6">
    <source>
        <dbReference type="SAM" id="Phobius"/>
    </source>
</evidence>
<dbReference type="GO" id="GO:0022857">
    <property type="term" value="F:transmembrane transporter activity"/>
    <property type="evidence" value="ECO:0007669"/>
    <property type="project" value="InterPro"/>
</dbReference>
<feature type="transmembrane region" description="Helical" evidence="6">
    <location>
        <begin position="140"/>
        <end position="161"/>
    </location>
</feature>
<feature type="transmembrane region" description="Helical" evidence="6">
    <location>
        <begin position="268"/>
        <end position="289"/>
    </location>
</feature>
<protein>
    <submittedName>
        <fullName evidence="8">MFS transporter, CP family, cyanate transporter</fullName>
    </submittedName>
</protein>
<gene>
    <name evidence="8" type="ORF">SAMN04488554_3801</name>
</gene>
<comment type="subcellular location">
    <subcellularLocation>
        <location evidence="1">Cell membrane</location>
        <topology evidence="1">Multi-pass membrane protein</topology>
    </subcellularLocation>
</comment>
<evidence type="ECO:0000313" key="8">
    <source>
        <dbReference type="EMBL" id="SEE94900.1"/>
    </source>
</evidence>
<feature type="transmembrane region" description="Helical" evidence="6">
    <location>
        <begin position="106"/>
        <end position="128"/>
    </location>
</feature>
<feature type="transmembrane region" description="Helical" evidence="6">
    <location>
        <begin position="389"/>
        <end position="410"/>
    </location>
</feature>
<feature type="transmembrane region" description="Helical" evidence="6">
    <location>
        <begin position="48"/>
        <end position="75"/>
    </location>
</feature>
<dbReference type="PANTHER" id="PTHR23523:SF2">
    <property type="entry name" value="2-NITROIMIDAZOLE TRANSPORTER"/>
    <property type="match status" value="1"/>
</dbReference>
<feature type="transmembrane region" description="Helical" evidence="6">
    <location>
        <begin position="365"/>
        <end position="383"/>
    </location>
</feature>
<feature type="transmembrane region" description="Helical" evidence="6">
    <location>
        <begin position="234"/>
        <end position="256"/>
    </location>
</feature>
<dbReference type="PANTHER" id="PTHR23523">
    <property type="match status" value="1"/>
</dbReference>
<dbReference type="SUPFAM" id="SSF103473">
    <property type="entry name" value="MFS general substrate transporter"/>
    <property type="match status" value="1"/>
</dbReference>
<dbReference type="PROSITE" id="PS50850">
    <property type="entry name" value="MFS"/>
    <property type="match status" value="1"/>
</dbReference>
<evidence type="ECO:0000256" key="1">
    <source>
        <dbReference type="ARBA" id="ARBA00004651"/>
    </source>
</evidence>
<proteinExistence type="predicted"/>
<feature type="region of interest" description="Disordered" evidence="5">
    <location>
        <begin position="200"/>
        <end position="219"/>
    </location>
</feature>
<dbReference type="STRING" id="648782.SAMN04488554_3801"/>
<keyword evidence="3 6" id="KW-1133">Transmembrane helix</keyword>
<dbReference type="InterPro" id="IPR036259">
    <property type="entry name" value="MFS_trans_sf"/>
</dbReference>
<evidence type="ECO:0000256" key="4">
    <source>
        <dbReference type="ARBA" id="ARBA00023136"/>
    </source>
</evidence>
<dbReference type="RefSeq" id="WP_089776009.1">
    <property type="nucleotide sequence ID" value="NZ_FNTX01000002.1"/>
</dbReference>
<evidence type="ECO:0000256" key="5">
    <source>
        <dbReference type="SAM" id="MobiDB-lite"/>
    </source>
</evidence>
<evidence type="ECO:0000256" key="2">
    <source>
        <dbReference type="ARBA" id="ARBA00022692"/>
    </source>
</evidence>
<evidence type="ECO:0000256" key="3">
    <source>
        <dbReference type="ARBA" id="ARBA00022989"/>
    </source>
</evidence>
<name>A0A1H5N0D1_9MICO</name>
<feature type="transmembrane region" description="Helical" evidence="6">
    <location>
        <begin position="173"/>
        <end position="193"/>
    </location>
</feature>
<feature type="transmembrane region" description="Helical" evidence="6">
    <location>
        <begin position="82"/>
        <end position="100"/>
    </location>
</feature>
<evidence type="ECO:0000259" key="7">
    <source>
        <dbReference type="PROSITE" id="PS50850"/>
    </source>
</evidence>
<dbReference type="InterPro" id="IPR020846">
    <property type="entry name" value="MFS_dom"/>
</dbReference>
<keyword evidence="9" id="KW-1185">Reference proteome</keyword>
<reference evidence="9" key="1">
    <citation type="submission" date="2016-10" db="EMBL/GenBank/DDBJ databases">
        <authorList>
            <person name="Varghese N."/>
            <person name="Submissions S."/>
        </authorList>
    </citation>
    <scope>NUCLEOTIDE SEQUENCE [LARGE SCALE GENOMIC DNA]</scope>
    <source>
        <strain evidence="9">DSM 21368</strain>
    </source>
</reference>
<dbReference type="Proteomes" id="UP000199220">
    <property type="component" value="Unassembled WGS sequence"/>
</dbReference>
<dbReference type="Gene3D" id="1.20.1250.20">
    <property type="entry name" value="MFS general substrate transporter like domains"/>
    <property type="match status" value="1"/>
</dbReference>
<keyword evidence="2 6" id="KW-0812">Transmembrane</keyword>
<feature type="transmembrane region" description="Helical" evidence="6">
    <location>
        <begin position="325"/>
        <end position="345"/>
    </location>
</feature>
<keyword evidence="4 6" id="KW-0472">Membrane</keyword>
<accession>A0A1H5N0D1</accession>
<evidence type="ECO:0000313" key="9">
    <source>
        <dbReference type="Proteomes" id="UP000199220"/>
    </source>
</evidence>
<feature type="domain" description="Major facilitator superfamily (MFS) profile" evidence="7">
    <location>
        <begin position="17"/>
        <end position="414"/>
    </location>
</feature>
<dbReference type="AlphaFoldDB" id="A0A1H5N0D1"/>
<dbReference type="InterPro" id="IPR052524">
    <property type="entry name" value="MFS_Cyanate_Porter"/>
</dbReference>
<dbReference type="Pfam" id="PF07690">
    <property type="entry name" value="MFS_1"/>
    <property type="match status" value="1"/>
</dbReference>
<feature type="transmembrane region" description="Helical" evidence="6">
    <location>
        <begin position="301"/>
        <end position="319"/>
    </location>
</feature>
<dbReference type="EMBL" id="FNTX01000002">
    <property type="protein sequence ID" value="SEE94900.1"/>
    <property type="molecule type" value="Genomic_DNA"/>
</dbReference>